<evidence type="ECO:0000256" key="4">
    <source>
        <dbReference type="ARBA" id="ARBA00023014"/>
    </source>
</evidence>
<dbReference type="InterPro" id="IPR006963">
    <property type="entry name" value="Mopterin_OxRdtase_4Fe-4S_dom"/>
</dbReference>
<dbReference type="PROSITE" id="PS51669">
    <property type="entry name" value="4FE4S_MOW_BIS_MGD"/>
    <property type="match status" value="1"/>
</dbReference>
<dbReference type="EMBL" id="CAFAAJ010000053">
    <property type="protein sequence ID" value="CAB4801501.1"/>
    <property type="molecule type" value="Genomic_DNA"/>
</dbReference>
<name>A0A6J6XVV5_9ZZZZ</name>
<evidence type="ECO:0000256" key="3">
    <source>
        <dbReference type="ARBA" id="ARBA00023004"/>
    </source>
</evidence>
<evidence type="ECO:0000256" key="2">
    <source>
        <dbReference type="ARBA" id="ARBA00022723"/>
    </source>
</evidence>
<dbReference type="InterPro" id="IPR050612">
    <property type="entry name" value="Prok_Mopterin_Oxidored"/>
</dbReference>
<evidence type="ECO:0000313" key="6">
    <source>
        <dbReference type="EMBL" id="CAB4801501.1"/>
    </source>
</evidence>
<gene>
    <name evidence="6" type="ORF">UFOPK3001_00991</name>
</gene>
<evidence type="ECO:0000259" key="5">
    <source>
        <dbReference type="PROSITE" id="PS51669"/>
    </source>
</evidence>
<dbReference type="PANTHER" id="PTHR43742">
    <property type="entry name" value="TRIMETHYLAMINE-N-OXIDE REDUCTASE"/>
    <property type="match status" value="1"/>
</dbReference>
<protein>
    <submittedName>
        <fullName evidence="6">Unannotated protein</fullName>
    </submittedName>
</protein>
<organism evidence="6">
    <name type="scientific">freshwater metagenome</name>
    <dbReference type="NCBI Taxonomy" id="449393"/>
    <lineage>
        <taxon>unclassified sequences</taxon>
        <taxon>metagenomes</taxon>
        <taxon>ecological metagenomes</taxon>
    </lineage>
</organism>
<comment type="similarity">
    <text evidence="1">Belongs to the prokaryotic molybdopterin-containing oxidoreductase family.</text>
</comment>
<dbReference type="Gene3D" id="3.40.50.740">
    <property type="match status" value="1"/>
</dbReference>
<dbReference type="AlphaFoldDB" id="A0A6J6XVV5"/>
<feature type="domain" description="4Fe-4S Mo/W bis-MGD-type" evidence="5">
    <location>
        <begin position="12"/>
        <end position="68"/>
    </location>
</feature>
<keyword evidence="3" id="KW-0408">Iron</keyword>
<dbReference type="Pfam" id="PF01568">
    <property type="entry name" value="Molydop_binding"/>
    <property type="match status" value="1"/>
</dbReference>
<dbReference type="GO" id="GO:0016491">
    <property type="term" value="F:oxidoreductase activity"/>
    <property type="evidence" value="ECO:0007669"/>
    <property type="project" value="InterPro"/>
</dbReference>
<keyword evidence="4" id="KW-0411">Iron-sulfur</keyword>
<dbReference type="Pfam" id="PF00384">
    <property type="entry name" value="Molybdopterin"/>
    <property type="match status" value="1"/>
</dbReference>
<dbReference type="Gene3D" id="2.20.25.90">
    <property type="entry name" value="ADC-like domains"/>
    <property type="match status" value="1"/>
</dbReference>
<dbReference type="PANTHER" id="PTHR43742:SF6">
    <property type="entry name" value="OXIDOREDUCTASE YYAE-RELATED"/>
    <property type="match status" value="1"/>
</dbReference>
<dbReference type="GO" id="GO:0051536">
    <property type="term" value="F:iron-sulfur cluster binding"/>
    <property type="evidence" value="ECO:0007669"/>
    <property type="project" value="UniProtKB-KW"/>
</dbReference>
<dbReference type="GO" id="GO:0043546">
    <property type="term" value="F:molybdopterin cofactor binding"/>
    <property type="evidence" value="ECO:0007669"/>
    <property type="project" value="InterPro"/>
</dbReference>
<keyword evidence="2" id="KW-0479">Metal-binding</keyword>
<dbReference type="InterPro" id="IPR009010">
    <property type="entry name" value="Asp_de-COase-like_dom_sf"/>
</dbReference>
<accession>A0A6J6XVV5</accession>
<dbReference type="Gene3D" id="3.40.228.10">
    <property type="entry name" value="Dimethylsulfoxide Reductase, domain 2"/>
    <property type="match status" value="1"/>
</dbReference>
<sequence>MNETTLPTLGPTETRHTFCRICESLCGLEVTLQGGEITQIRADHDHVGTAGFACIKGVKQHRLYASPDRLLHPMRRTGETWEQVSWGTAESEIGAKVRAIVAEHGPNSVAMYVGTAAGFSVLHPIFAKGFMDGLKSGSLYASATQDCANKFAAAREIYGFPFTQPFPDVDHTDCLVIVGANPVVSKWSFLQVADPKKRLREIAERGGRVIVIDPRRTETAKAATDHLFIRPDTDVFFYLAFLNELIASGGVNRSVVETHTTGFDDLVAFAAPWTPERTAEVTGITPEALRSVVRAYRTAGSAALYSSTGVNMGSNGVLAFWLQEAINAVSGNLDRVGGTLVGKGIFDFAKFGKRTGTLMSNDTSRIGGFRKVNDAFPGGILADEILTPGPGQIKTLFVTGGNPLITMADAGRLRDAFGSLELLVTVDIFRNETGSVAHYTLPATDPLQRADLPFIFPLFMGMQSRPYLQATEAILEPQGEQRDEASIYLALAKACGAPMLGSGVAQRLLERMARRHQRRDGLRYPTVPAEKVLNLILRVTRKPGFAKLLRYPHGLAQPGSTAGTFLGRRIVTDDKRVHLAPTLLLERGADLDGEFASARSRADRMLLITKRHVKTHNSWTHNHEEMVNNGFTTNHLYLHPDDAARLGLADDQLADVRSATATVRVPVRLLDDLMPGVCALPHGWGHQHATGLTVASATTGVNVNLLAASGPGSVDPMSGMSRLTGIPVEITPAAGPLAGTSWSGIEPVPVSLRS</sequence>
<dbReference type="GO" id="GO:0046872">
    <property type="term" value="F:metal ion binding"/>
    <property type="evidence" value="ECO:0007669"/>
    <property type="project" value="UniProtKB-KW"/>
</dbReference>
<dbReference type="InterPro" id="IPR006656">
    <property type="entry name" value="Mopterin_OxRdtase"/>
</dbReference>
<dbReference type="InterPro" id="IPR006657">
    <property type="entry name" value="MoPterin_dinucl-bd_dom"/>
</dbReference>
<dbReference type="SMART" id="SM00926">
    <property type="entry name" value="Molybdop_Fe4S4"/>
    <property type="match status" value="1"/>
</dbReference>
<dbReference type="Gene3D" id="2.40.40.20">
    <property type="match status" value="1"/>
</dbReference>
<dbReference type="Pfam" id="PF04879">
    <property type="entry name" value="Molybdop_Fe4S4"/>
    <property type="match status" value="1"/>
</dbReference>
<proteinExistence type="inferred from homology"/>
<evidence type="ECO:0000256" key="1">
    <source>
        <dbReference type="ARBA" id="ARBA00010312"/>
    </source>
</evidence>
<dbReference type="SUPFAM" id="SSF50692">
    <property type="entry name" value="ADC-like"/>
    <property type="match status" value="1"/>
</dbReference>
<dbReference type="SUPFAM" id="SSF53706">
    <property type="entry name" value="Formate dehydrogenase/DMSO reductase, domains 1-3"/>
    <property type="match status" value="1"/>
</dbReference>
<reference evidence="6" key="1">
    <citation type="submission" date="2020-05" db="EMBL/GenBank/DDBJ databases">
        <authorList>
            <person name="Chiriac C."/>
            <person name="Salcher M."/>
            <person name="Ghai R."/>
            <person name="Kavagutti S V."/>
        </authorList>
    </citation>
    <scope>NUCLEOTIDE SEQUENCE</scope>
</reference>